<evidence type="ECO:0000259" key="3">
    <source>
        <dbReference type="Pfam" id="PF18050"/>
    </source>
</evidence>
<reference evidence="5" key="1">
    <citation type="journal article" date="2019" name="Int. J. Syst. Evol. Microbiol.">
        <title>The Global Catalogue of Microorganisms (GCM) 10K type strain sequencing project: providing services to taxonomists for standard genome sequencing and annotation.</title>
        <authorList>
            <consortium name="The Broad Institute Genomics Platform"/>
            <consortium name="The Broad Institute Genome Sequencing Center for Infectious Disease"/>
            <person name="Wu L."/>
            <person name="Ma J."/>
        </authorList>
    </citation>
    <scope>NUCLEOTIDE SEQUENCE [LARGE SCALE GENOMIC DNA]</scope>
    <source>
        <strain evidence="5">CCUG 66188</strain>
    </source>
</reference>
<organism evidence="4 5">
    <name type="scientific">Dysgonomonas termitidis</name>
    <dbReference type="NCBI Taxonomy" id="1516126"/>
    <lineage>
        <taxon>Bacteria</taxon>
        <taxon>Pseudomonadati</taxon>
        <taxon>Bacteroidota</taxon>
        <taxon>Bacteroidia</taxon>
        <taxon>Bacteroidales</taxon>
        <taxon>Dysgonomonadaceae</taxon>
        <taxon>Dysgonomonas</taxon>
    </lineage>
</organism>
<dbReference type="PROSITE" id="PS51257">
    <property type="entry name" value="PROKAR_LIPOPROTEIN"/>
    <property type="match status" value="1"/>
</dbReference>
<protein>
    <submittedName>
        <fullName evidence="4">Cyclophilin-like fold protein</fullName>
    </submittedName>
</protein>
<dbReference type="RefSeq" id="WP_380001345.1">
    <property type="nucleotide sequence ID" value="NZ_JBHSGN010000156.1"/>
</dbReference>
<gene>
    <name evidence="4" type="ORF">ACFO6W_24155</name>
</gene>
<evidence type="ECO:0000256" key="2">
    <source>
        <dbReference type="SAM" id="SignalP"/>
    </source>
</evidence>
<dbReference type="InterPro" id="IPR029000">
    <property type="entry name" value="Cyclophilin-like_dom_sf"/>
</dbReference>
<dbReference type="Gene3D" id="2.40.100.20">
    <property type="match status" value="1"/>
</dbReference>
<feature type="domain" description="Cyclophilin-like" evidence="3">
    <location>
        <begin position="54"/>
        <end position="161"/>
    </location>
</feature>
<sequence>MKKLIIIISSLMVITGLSACDTDEIRSPEPLQQPENTGNDNENENPQENMKMKITIGSTAFTATLESNATATAFKKLLPITITMSELNNNEKYYSLPNSLPTNPINPKTIQNGDLMLYGSQTLVLFYKSFSTSYSYTRLGKVDDTTGLASASGSENITVIFEME</sequence>
<feature type="compositionally biased region" description="Polar residues" evidence="1">
    <location>
        <begin position="33"/>
        <end position="47"/>
    </location>
</feature>
<dbReference type="InterPro" id="IPR041183">
    <property type="entry name" value="Cyclophilin-like"/>
</dbReference>
<keyword evidence="2" id="KW-0732">Signal</keyword>
<feature type="signal peptide" evidence="2">
    <location>
        <begin position="1"/>
        <end position="19"/>
    </location>
</feature>
<proteinExistence type="predicted"/>
<dbReference type="Pfam" id="PF18050">
    <property type="entry name" value="Cyclophil_like2"/>
    <property type="match status" value="1"/>
</dbReference>
<feature type="region of interest" description="Disordered" evidence="1">
    <location>
        <begin position="24"/>
        <end position="47"/>
    </location>
</feature>
<accession>A0ABV9L3C1</accession>
<keyword evidence="5" id="KW-1185">Reference proteome</keyword>
<dbReference type="EMBL" id="JBHSGN010000156">
    <property type="protein sequence ID" value="MFC4676781.1"/>
    <property type="molecule type" value="Genomic_DNA"/>
</dbReference>
<comment type="caution">
    <text evidence="4">The sequence shown here is derived from an EMBL/GenBank/DDBJ whole genome shotgun (WGS) entry which is preliminary data.</text>
</comment>
<feature type="chain" id="PRO_5046792074" evidence="2">
    <location>
        <begin position="20"/>
        <end position="164"/>
    </location>
</feature>
<evidence type="ECO:0000256" key="1">
    <source>
        <dbReference type="SAM" id="MobiDB-lite"/>
    </source>
</evidence>
<evidence type="ECO:0000313" key="4">
    <source>
        <dbReference type="EMBL" id="MFC4676781.1"/>
    </source>
</evidence>
<name>A0ABV9L3C1_9BACT</name>
<evidence type="ECO:0000313" key="5">
    <source>
        <dbReference type="Proteomes" id="UP001596023"/>
    </source>
</evidence>
<dbReference type="Proteomes" id="UP001596023">
    <property type="component" value="Unassembled WGS sequence"/>
</dbReference>
<dbReference type="SUPFAM" id="SSF50891">
    <property type="entry name" value="Cyclophilin-like"/>
    <property type="match status" value="1"/>
</dbReference>